<protein>
    <recommendedName>
        <fullName evidence="3">Lipoprotein</fullName>
    </recommendedName>
</protein>
<proteinExistence type="predicted"/>
<comment type="caution">
    <text evidence="1">The sequence shown here is derived from an EMBL/GenBank/DDBJ whole genome shotgun (WGS) entry which is preliminary data.</text>
</comment>
<dbReference type="RefSeq" id="WP_191721530.1">
    <property type="nucleotide sequence ID" value="NZ_JACSQK010000001.1"/>
</dbReference>
<sequence length="195" mass="20826">MKQWLWAVVGAVALAGCASSGKNGVKDAVVQVKEDKVARVKTVEFAPQLIDCGRTAQCPTLGVHWSSEAPNRAILLVGTWGGKAKVEAVEFNVRPHAPLRVRSKASVASALPGVTAFAVPMDTLERVALGKGAWVRVTTDGGVLEENMYTGERSSPAADAFKRFVYEAYKGTDKEISTGLSGIFGDKPYEPNYAK</sequence>
<evidence type="ECO:0008006" key="3">
    <source>
        <dbReference type="Google" id="ProtNLM"/>
    </source>
</evidence>
<keyword evidence="2" id="KW-1185">Reference proteome</keyword>
<dbReference type="EMBL" id="JACSQK010000001">
    <property type="protein sequence ID" value="MBD7959117.1"/>
    <property type="molecule type" value="Genomic_DNA"/>
</dbReference>
<evidence type="ECO:0000313" key="2">
    <source>
        <dbReference type="Proteomes" id="UP000634919"/>
    </source>
</evidence>
<dbReference type="PROSITE" id="PS51257">
    <property type="entry name" value="PROKAR_LIPOPROTEIN"/>
    <property type="match status" value="1"/>
</dbReference>
<accession>A0ABR8S6L2</accession>
<gene>
    <name evidence="1" type="ORF">H9646_01350</name>
</gene>
<organism evidence="1 2">
    <name type="scientific">Comamonas avium</name>
    <dbReference type="NCBI Taxonomy" id="2762231"/>
    <lineage>
        <taxon>Bacteria</taxon>
        <taxon>Pseudomonadati</taxon>
        <taxon>Pseudomonadota</taxon>
        <taxon>Betaproteobacteria</taxon>
        <taxon>Burkholderiales</taxon>
        <taxon>Comamonadaceae</taxon>
        <taxon>Comamonas</taxon>
    </lineage>
</organism>
<reference evidence="1 2" key="1">
    <citation type="submission" date="2020-08" db="EMBL/GenBank/DDBJ databases">
        <title>A Genomic Blueprint of the Chicken Gut Microbiome.</title>
        <authorList>
            <person name="Gilroy R."/>
            <person name="Ravi A."/>
            <person name="Getino M."/>
            <person name="Pursley I."/>
            <person name="Horton D.L."/>
            <person name="Alikhan N.-F."/>
            <person name="Baker D."/>
            <person name="Gharbi K."/>
            <person name="Hall N."/>
            <person name="Watson M."/>
            <person name="Adriaenssens E.M."/>
            <person name="Foster-Nyarko E."/>
            <person name="Jarju S."/>
            <person name="Secka A."/>
            <person name="Antonio M."/>
            <person name="Oren A."/>
            <person name="Chaudhuri R."/>
            <person name="La Ragione R.M."/>
            <person name="Hildebrand F."/>
            <person name="Pallen M.J."/>
        </authorList>
    </citation>
    <scope>NUCLEOTIDE SEQUENCE [LARGE SCALE GENOMIC DNA]</scope>
    <source>
        <strain evidence="1 2">Sa2CVA6</strain>
    </source>
</reference>
<evidence type="ECO:0000313" key="1">
    <source>
        <dbReference type="EMBL" id="MBD7959117.1"/>
    </source>
</evidence>
<dbReference type="Proteomes" id="UP000634919">
    <property type="component" value="Unassembled WGS sequence"/>
</dbReference>
<name>A0ABR8S6L2_9BURK</name>